<organism evidence="1 2">
    <name type="scientific">Acinetobacter calcoaceticus</name>
    <dbReference type="NCBI Taxonomy" id="471"/>
    <lineage>
        <taxon>Bacteria</taxon>
        <taxon>Pseudomonadati</taxon>
        <taxon>Pseudomonadota</taxon>
        <taxon>Gammaproteobacteria</taxon>
        <taxon>Moraxellales</taxon>
        <taxon>Moraxellaceae</taxon>
        <taxon>Acinetobacter</taxon>
        <taxon>Acinetobacter calcoaceticus/baumannii complex</taxon>
    </lineage>
</organism>
<sequence>MICLSWLYKLRLPSYASESAYYMYMMKSNINMKKQAKEIGFKSL</sequence>
<dbReference type="AlphaFoldDB" id="A0A446ZM76"/>
<name>A0A446ZM76_ACICA</name>
<evidence type="ECO:0000313" key="1">
    <source>
        <dbReference type="EMBL" id="VAX45520.1"/>
    </source>
</evidence>
<protein>
    <submittedName>
        <fullName evidence="1">Uncharacterized protein</fullName>
    </submittedName>
</protein>
<gene>
    <name evidence="1" type="ORF">AC2117_02718</name>
</gene>
<evidence type="ECO:0000313" key="2">
    <source>
        <dbReference type="Proteomes" id="UP000294355"/>
    </source>
</evidence>
<reference evidence="1 2" key="1">
    <citation type="submission" date="2018-08" db="EMBL/GenBank/DDBJ databases">
        <authorList>
            <person name="Gonzaga-Molto A."/>
        </authorList>
    </citation>
    <scope>NUCLEOTIDE SEQUENCE [LARGE SCALE GENOMIC DNA]</scope>
    <source>
        <strain evidence="1">Acinetobacter calcoaceticus str. 2117</strain>
    </source>
</reference>
<dbReference type="EMBL" id="LS999521">
    <property type="protein sequence ID" value="VAX45520.1"/>
    <property type="molecule type" value="Genomic_DNA"/>
</dbReference>
<dbReference type="Proteomes" id="UP000294355">
    <property type="component" value="Chromosome"/>
</dbReference>
<proteinExistence type="predicted"/>
<accession>A0A446ZM76</accession>